<dbReference type="PRINTS" id="PR00081">
    <property type="entry name" value="GDHRDH"/>
</dbReference>
<accession>A0ABR2UJV8</accession>
<evidence type="ECO:0000313" key="5">
    <source>
        <dbReference type="Proteomes" id="UP001408356"/>
    </source>
</evidence>
<proteinExistence type="inferred from homology"/>
<evidence type="ECO:0000256" key="3">
    <source>
        <dbReference type="ARBA" id="ARBA00023002"/>
    </source>
</evidence>
<reference evidence="4 5" key="1">
    <citation type="journal article" date="2024" name="J. Plant Pathol.">
        <title>Sequence and assembly of the genome of Seiridium unicorne, isolate CBS 538.82, causal agent of cypress canker disease.</title>
        <authorList>
            <person name="Scali E."/>
            <person name="Rocca G.D."/>
            <person name="Danti R."/>
            <person name="Garbelotto M."/>
            <person name="Barberini S."/>
            <person name="Baroncelli R."/>
            <person name="Emiliani G."/>
        </authorList>
    </citation>
    <scope>NUCLEOTIDE SEQUENCE [LARGE SCALE GENOMIC DNA]</scope>
    <source>
        <strain evidence="4 5">BM-138-508</strain>
    </source>
</reference>
<dbReference type="PANTHER" id="PTHR43008">
    <property type="entry name" value="BENZIL REDUCTASE"/>
    <property type="match status" value="1"/>
</dbReference>
<dbReference type="SUPFAM" id="SSF51735">
    <property type="entry name" value="NAD(P)-binding Rossmann-fold domains"/>
    <property type="match status" value="1"/>
</dbReference>
<dbReference type="Proteomes" id="UP001408356">
    <property type="component" value="Unassembled WGS sequence"/>
</dbReference>
<dbReference type="InterPro" id="IPR036291">
    <property type="entry name" value="NAD(P)-bd_dom_sf"/>
</dbReference>
<dbReference type="PRINTS" id="PR00080">
    <property type="entry name" value="SDRFAMILY"/>
</dbReference>
<evidence type="ECO:0000256" key="1">
    <source>
        <dbReference type="ARBA" id="ARBA00006484"/>
    </source>
</evidence>
<dbReference type="InterPro" id="IPR020904">
    <property type="entry name" value="Sc_DH/Rdtase_CS"/>
</dbReference>
<dbReference type="InterPro" id="IPR002347">
    <property type="entry name" value="SDR_fam"/>
</dbReference>
<gene>
    <name evidence="4" type="ORF">SUNI508_10690</name>
</gene>
<keyword evidence="2" id="KW-0521">NADP</keyword>
<sequence>MVVAAVVPLSFNNLLSQLPCRAPGRQGEPAQCRRRERDCQISLLRVPSPAALTVETASKASRRLEINNATGESVAEMALDVLMPRLGEHLERTSPFPPSFSYLLLWKRITVVSTLSIILSAHHDSRVRDIYCCSLDLSSLKTPPLKNKPRNNWQNFDILRTDEPYMRKKLPVTMSAIAPKLAQKVPSVSRTTSRRAVSLTPARAIAFQRPVLVSSKASTPALQTFRKFHSTPRNHDREPISNSPRALLPEFSLKDKVIVVSGGAQGLGLVQTEALLEAGATVHVFDRQPQPGPGSKYERVAKRATGELETTLTYHQIDVRTGVNEINKITEQIAEQHGHIDGLIAAAGIQQETPALDYTAEDADRMLGVNVTGVLMTAQAVARQMVKRKTEGSLVLIASMSGTIANRGLICPVYNASKAAVIQLGRNLASEWGEHGIRVNTISPGYIVTEMVAKLFERYPEREKEWPTHNMLNKLSKPEDYRGAAVFLLSEASRFMTGADLRIDGGHAAW</sequence>
<keyword evidence="5" id="KW-1185">Reference proteome</keyword>
<evidence type="ECO:0000313" key="4">
    <source>
        <dbReference type="EMBL" id="KAK9414920.1"/>
    </source>
</evidence>
<keyword evidence="3" id="KW-0560">Oxidoreductase</keyword>
<dbReference type="EMBL" id="JARVKF010000420">
    <property type="protein sequence ID" value="KAK9414920.1"/>
    <property type="molecule type" value="Genomic_DNA"/>
</dbReference>
<comment type="similarity">
    <text evidence="1">Belongs to the short-chain dehydrogenases/reductases (SDR) family.</text>
</comment>
<name>A0ABR2UJV8_9PEZI</name>
<dbReference type="PANTHER" id="PTHR43008:SF4">
    <property type="entry name" value="CHAIN DEHYDROGENASE, PUTATIVE (AFU_ORTHOLOGUE AFUA_4G08710)-RELATED"/>
    <property type="match status" value="1"/>
</dbReference>
<evidence type="ECO:0000256" key="2">
    <source>
        <dbReference type="ARBA" id="ARBA00022857"/>
    </source>
</evidence>
<protein>
    <submittedName>
        <fullName evidence="4">Uncharacterized protein</fullName>
    </submittedName>
</protein>
<comment type="caution">
    <text evidence="4">The sequence shown here is derived from an EMBL/GenBank/DDBJ whole genome shotgun (WGS) entry which is preliminary data.</text>
</comment>
<dbReference type="PROSITE" id="PS00061">
    <property type="entry name" value="ADH_SHORT"/>
    <property type="match status" value="1"/>
</dbReference>
<dbReference type="Pfam" id="PF13561">
    <property type="entry name" value="adh_short_C2"/>
    <property type="match status" value="1"/>
</dbReference>
<dbReference type="Gene3D" id="3.40.50.720">
    <property type="entry name" value="NAD(P)-binding Rossmann-like Domain"/>
    <property type="match status" value="1"/>
</dbReference>
<organism evidence="4 5">
    <name type="scientific">Seiridium unicorne</name>
    <dbReference type="NCBI Taxonomy" id="138068"/>
    <lineage>
        <taxon>Eukaryota</taxon>
        <taxon>Fungi</taxon>
        <taxon>Dikarya</taxon>
        <taxon>Ascomycota</taxon>
        <taxon>Pezizomycotina</taxon>
        <taxon>Sordariomycetes</taxon>
        <taxon>Xylariomycetidae</taxon>
        <taxon>Amphisphaeriales</taxon>
        <taxon>Sporocadaceae</taxon>
        <taxon>Seiridium</taxon>
    </lineage>
</organism>